<dbReference type="EMBL" id="JAINUF010000002">
    <property type="protein sequence ID" value="KAJ8376380.1"/>
    <property type="molecule type" value="Genomic_DNA"/>
</dbReference>
<accession>A0A9Q1JBK7</accession>
<evidence type="ECO:0000256" key="1">
    <source>
        <dbReference type="SAM" id="MobiDB-lite"/>
    </source>
</evidence>
<keyword evidence="3" id="KW-1185">Reference proteome</keyword>
<gene>
    <name evidence="2" type="ORF">SKAU_G00069600</name>
</gene>
<evidence type="ECO:0000313" key="3">
    <source>
        <dbReference type="Proteomes" id="UP001152622"/>
    </source>
</evidence>
<reference evidence="2" key="1">
    <citation type="journal article" date="2023" name="Science">
        <title>Genome structures resolve the early diversification of teleost fishes.</title>
        <authorList>
            <person name="Parey E."/>
            <person name="Louis A."/>
            <person name="Montfort J."/>
            <person name="Bouchez O."/>
            <person name="Roques C."/>
            <person name="Iampietro C."/>
            <person name="Lluch J."/>
            <person name="Castinel A."/>
            <person name="Donnadieu C."/>
            <person name="Desvignes T."/>
            <person name="Floi Bucao C."/>
            <person name="Jouanno E."/>
            <person name="Wen M."/>
            <person name="Mejri S."/>
            <person name="Dirks R."/>
            <person name="Jansen H."/>
            <person name="Henkel C."/>
            <person name="Chen W.J."/>
            <person name="Zahm M."/>
            <person name="Cabau C."/>
            <person name="Klopp C."/>
            <person name="Thompson A.W."/>
            <person name="Robinson-Rechavi M."/>
            <person name="Braasch I."/>
            <person name="Lecointre G."/>
            <person name="Bobe J."/>
            <person name="Postlethwait J.H."/>
            <person name="Berthelot C."/>
            <person name="Roest Crollius H."/>
            <person name="Guiguen Y."/>
        </authorList>
    </citation>
    <scope>NUCLEOTIDE SEQUENCE</scope>
    <source>
        <strain evidence="2">WJC10195</strain>
    </source>
</reference>
<proteinExistence type="predicted"/>
<feature type="region of interest" description="Disordered" evidence="1">
    <location>
        <begin position="1"/>
        <end position="30"/>
    </location>
</feature>
<dbReference type="Proteomes" id="UP001152622">
    <property type="component" value="Chromosome 2"/>
</dbReference>
<evidence type="ECO:0000313" key="2">
    <source>
        <dbReference type="EMBL" id="KAJ8376380.1"/>
    </source>
</evidence>
<comment type="caution">
    <text evidence="2">The sequence shown here is derived from an EMBL/GenBank/DDBJ whole genome shotgun (WGS) entry which is preliminary data.</text>
</comment>
<protein>
    <submittedName>
        <fullName evidence="2">Uncharacterized protein</fullName>
    </submittedName>
</protein>
<sequence length="89" mass="9950">MNFPTKGEGASEGRFVLPSPPNRRRGGSGDLTLHAHLRACNNSCALFPNPMNYQDMQTIHHCPSSTRPLILLRHILQRPNLNLLGFSFL</sequence>
<organism evidence="2 3">
    <name type="scientific">Synaphobranchus kaupii</name>
    <name type="common">Kaup's arrowtooth eel</name>
    <dbReference type="NCBI Taxonomy" id="118154"/>
    <lineage>
        <taxon>Eukaryota</taxon>
        <taxon>Metazoa</taxon>
        <taxon>Chordata</taxon>
        <taxon>Craniata</taxon>
        <taxon>Vertebrata</taxon>
        <taxon>Euteleostomi</taxon>
        <taxon>Actinopterygii</taxon>
        <taxon>Neopterygii</taxon>
        <taxon>Teleostei</taxon>
        <taxon>Anguilliformes</taxon>
        <taxon>Synaphobranchidae</taxon>
        <taxon>Synaphobranchus</taxon>
    </lineage>
</organism>
<name>A0A9Q1JBK7_SYNKA</name>
<dbReference type="AlphaFoldDB" id="A0A9Q1JBK7"/>